<dbReference type="InterPro" id="IPR009362">
    <property type="entry name" value="YhcG_C"/>
</dbReference>
<dbReference type="Proteomes" id="UP001265700">
    <property type="component" value="Unassembled WGS sequence"/>
</dbReference>
<protein>
    <submittedName>
        <fullName evidence="3">Nuclease of restriction endonuclease-like (RecB) superfamily</fullName>
    </submittedName>
</protein>
<organism evidence="3 4">
    <name type="scientific">Hydrogenophaga palleronii</name>
    <dbReference type="NCBI Taxonomy" id="65655"/>
    <lineage>
        <taxon>Bacteria</taxon>
        <taxon>Pseudomonadati</taxon>
        <taxon>Pseudomonadota</taxon>
        <taxon>Betaproteobacteria</taxon>
        <taxon>Burkholderiales</taxon>
        <taxon>Comamonadaceae</taxon>
        <taxon>Hydrogenophaga</taxon>
    </lineage>
</organism>
<reference evidence="3 4" key="1">
    <citation type="submission" date="2023-07" db="EMBL/GenBank/DDBJ databases">
        <title>Sorghum-associated microbial communities from plants grown in Nebraska, USA.</title>
        <authorList>
            <person name="Schachtman D."/>
        </authorList>
    </citation>
    <scope>NUCLEOTIDE SEQUENCE [LARGE SCALE GENOMIC DNA]</scope>
    <source>
        <strain evidence="3 4">4249</strain>
    </source>
</reference>
<evidence type="ECO:0000313" key="4">
    <source>
        <dbReference type="Proteomes" id="UP001265700"/>
    </source>
</evidence>
<evidence type="ECO:0000259" key="1">
    <source>
        <dbReference type="Pfam" id="PF06250"/>
    </source>
</evidence>
<sequence>MNELTTFHADIKAILEQARGKARSAVNAAMVEAYWLIGRRIVQEEQQGQHKAQYGTRLMEELSIALTADFGKGFSYANLYNFRQFYRVFPDQQILYTLCRELSWSHLRLIIRADSPQAIEYYCNEAREQNWTVRQLERHIRTKDYQRLLSNQVEASKTTAKAAHLDFIKDPYVLEFLQLPETGQLRESELEQAIIDELQKFLLELGKGFSFVARQMRISTETSHFFIDLVFYNYLLKCFVIIDLKTGKLTHQDIGQMDMYVRMFDDLKRGEDDNPTIGIILCDSKDETVVKYSVIQESQQLFASKYRRILPTEEELIAEIEREKRLIGGRNNECAPSGGPDENTP</sequence>
<gene>
    <name evidence="3" type="ORF">J2W49_000150</name>
</gene>
<feature type="domain" description="YhcG PDDEXK nuclease" evidence="1">
    <location>
        <begin position="166"/>
        <end position="315"/>
    </location>
</feature>
<dbReference type="RefSeq" id="WP_310310517.1">
    <property type="nucleotide sequence ID" value="NZ_JAVDWU010000001.1"/>
</dbReference>
<dbReference type="PANTHER" id="PTHR30547">
    <property type="entry name" value="UNCHARACTERIZED PROTEIN YHCG-RELATED"/>
    <property type="match status" value="1"/>
</dbReference>
<dbReference type="Pfam" id="PF06250">
    <property type="entry name" value="YhcG_C"/>
    <property type="match status" value="1"/>
</dbReference>
<dbReference type="PANTHER" id="PTHR30547:SF5">
    <property type="entry name" value="NUCLEASE YHCG-RELATED"/>
    <property type="match status" value="1"/>
</dbReference>
<dbReference type="InterPro" id="IPR041527">
    <property type="entry name" value="YhcG_N"/>
</dbReference>
<comment type="caution">
    <text evidence="3">The sequence shown here is derived from an EMBL/GenBank/DDBJ whole genome shotgun (WGS) entry which is preliminary data.</text>
</comment>
<evidence type="ECO:0000259" key="2">
    <source>
        <dbReference type="Pfam" id="PF17761"/>
    </source>
</evidence>
<name>A0ABU1WGK9_9BURK</name>
<evidence type="ECO:0000313" key="3">
    <source>
        <dbReference type="EMBL" id="MDR7148222.1"/>
    </source>
</evidence>
<proteinExistence type="predicted"/>
<accession>A0ABU1WGK9</accession>
<dbReference type="Pfam" id="PF17761">
    <property type="entry name" value="DUF1016_N"/>
    <property type="match status" value="1"/>
</dbReference>
<feature type="domain" description="YhcG N-terminal" evidence="2">
    <location>
        <begin position="10"/>
        <end position="147"/>
    </location>
</feature>
<dbReference type="InterPro" id="IPR011856">
    <property type="entry name" value="tRNA_endonuc-like_dom_sf"/>
</dbReference>
<keyword evidence="4" id="KW-1185">Reference proteome</keyword>
<dbReference type="InterPro" id="IPR053148">
    <property type="entry name" value="PD-DEXK-like_domain"/>
</dbReference>
<dbReference type="EMBL" id="JAVDWU010000001">
    <property type="protein sequence ID" value="MDR7148222.1"/>
    <property type="molecule type" value="Genomic_DNA"/>
</dbReference>
<dbReference type="Gene3D" id="3.40.1350.10">
    <property type="match status" value="1"/>
</dbReference>